<dbReference type="PANTHER" id="PTHR48079">
    <property type="entry name" value="PROTEIN YEEZ"/>
    <property type="match status" value="1"/>
</dbReference>
<proteinExistence type="predicted"/>
<evidence type="ECO:0000313" key="3">
    <source>
        <dbReference type="Proteomes" id="UP001365542"/>
    </source>
</evidence>
<accession>A0AAV9WVB2</accession>
<dbReference type="AlphaFoldDB" id="A0AAV9WVB2"/>
<dbReference type="GO" id="GO:0004029">
    <property type="term" value="F:aldehyde dehydrogenase (NAD+) activity"/>
    <property type="evidence" value="ECO:0007669"/>
    <property type="project" value="TreeGrafter"/>
</dbReference>
<dbReference type="SUPFAM" id="SSF51735">
    <property type="entry name" value="NAD(P)-binding Rossmann-fold domains"/>
    <property type="match status" value="1"/>
</dbReference>
<reference evidence="2 3" key="1">
    <citation type="submission" date="2019-10" db="EMBL/GenBank/DDBJ databases">
        <authorList>
            <person name="Palmer J.M."/>
        </authorList>
    </citation>
    <scope>NUCLEOTIDE SEQUENCE [LARGE SCALE GENOMIC DNA]</scope>
    <source>
        <strain evidence="2 3">TWF694</strain>
    </source>
</reference>
<dbReference type="GO" id="GO:0051287">
    <property type="term" value="F:NAD binding"/>
    <property type="evidence" value="ECO:0007669"/>
    <property type="project" value="InterPro"/>
</dbReference>
<dbReference type="InterPro" id="IPR000534">
    <property type="entry name" value="Semialdehyde_DH_NAD-bd"/>
</dbReference>
<dbReference type="Gene3D" id="3.40.50.720">
    <property type="entry name" value="NAD(P)-binding Rossmann-like Domain"/>
    <property type="match status" value="2"/>
</dbReference>
<dbReference type="InterPro" id="IPR051783">
    <property type="entry name" value="NAD(P)-dependent_oxidoreduct"/>
</dbReference>
<dbReference type="InterPro" id="IPR036291">
    <property type="entry name" value="NAD(P)-bd_dom_sf"/>
</dbReference>
<name>A0AAV9WVB2_9PEZI</name>
<protein>
    <recommendedName>
        <fullName evidence="1">Semialdehyde dehydrogenase NAD-binding domain-containing protein</fullName>
    </recommendedName>
</protein>
<keyword evidence="3" id="KW-1185">Reference proteome</keyword>
<evidence type="ECO:0000259" key="1">
    <source>
        <dbReference type="SMART" id="SM00859"/>
    </source>
</evidence>
<evidence type="ECO:0000313" key="2">
    <source>
        <dbReference type="EMBL" id="KAK6527518.1"/>
    </source>
</evidence>
<dbReference type="SMART" id="SM00859">
    <property type="entry name" value="Semialdhyde_dh"/>
    <property type="match status" value="1"/>
</dbReference>
<dbReference type="EMBL" id="JAVHJO010000015">
    <property type="protein sequence ID" value="KAK6527518.1"/>
    <property type="molecule type" value="Genomic_DNA"/>
</dbReference>
<organism evidence="2 3">
    <name type="scientific">Orbilia ellipsospora</name>
    <dbReference type="NCBI Taxonomy" id="2528407"/>
    <lineage>
        <taxon>Eukaryota</taxon>
        <taxon>Fungi</taxon>
        <taxon>Dikarya</taxon>
        <taxon>Ascomycota</taxon>
        <taxon>Pezizomycotina</taxon>
        <taxon>Orbiliomycetes</taxon>
        <taxon>Orbiliales</taxon>
        <taxon>Orbiliaceae</taxon>
        <taxon>Orbilia</taxon>
    </lineage>
</organism>
<sequence length="350" mass="38059">MSSKKIFIIGASGYVGGTVLVDLLEQHPNLDITALVRSPSSAAKIQSAHPTVKTVIGDLDSSDILTSISAESDIILTAADADHPAHIKSIYAGMAQNKSGKKTYLIHTSGTGIFLDLSLKNAGEKSQSTISDRNWDDVADFQELWDLPEELLHRNVDVLVQSPPTDANPNINFALVIPPLIYGEGSGAVNRRSIQVPHLIKTIIKRGKGLRVGKGENLWSNVHVQDLSRLYISLLNDAITDGGKADWNKNGGIYFAENGIHVHHDIAERITKIAFEKGYIKNEGVDGLSVEEVKSFNPFGPLLWGTNSLSTATRARKVLGWKPREVSLEETLEDEVEVAFKSGEVIVPKA</sequence>
<comment type="caution">
    <text evidence="2">The sequence shown here is derived from an EMBL/GenBank/DDBJ whole genome shotgun (WGS) entry which is preliminary data.</text>
</comment>
<gene>
    <name evidence="2" type="ORF">TWF694_004501</name>
</gene>
<feature type="domain" description="Semialdehyde dehydrogenase NAD-binding" evidence="1">
    <location>
        <begin position="5"/>
        <end position="122"/>
    </location>
</feature>
<dbReference type="PANTHER" id="PTHR48079:SF6">
    <property type="entry name" value="NAD(P)-BINDING DOMAIN-CONTAINING PROTEIN-RELATED"/>
    <property type="match status" value="1"/>
</dbReference>
<dbReference type="Proteomes" id="UP001365542">
    <property type="component" value="Unassembled WGS sequence"/>
</dbReference>
<dbReference type="GO" id="GO:1901607">
    <property type="term" value="P:alpha-amino acid biosynthetic process"/>
    <property type="evidence" value="ECO:0007669"/>
    <property type="project" value="UniProtKB-ARBA"/>
</dbReference>
<dbReference type="GO" id="GO:0005737">
    <property type="term" value="C:cytoplasm"/>
    <property type="evidence" value="ECO:0007669"/>
    <property type="project" value="TreeGrafter"/>
</dbReference>
<dbReference type="Pfam" id="PF01118">
    <property type="entry name" value="Semialdhyde_dh"/>
    <property type="match status" value="1"/>
</dbReference>